<feature type="transmembrane region" description="Helical" evidence="1">
    <location>
        <begin position="24"/>
        <end position="46"/>
    </location>
</feature>
<evidence type="ECO:0000313" key="3">
    <source>
        <dbReference type="EMBL" id="GHC54757.1"/>
    </source>
</evidence>
<feature type="domain" description="TadE-like" evidence="2">
    <location>
        <begin position="18"/>
        <end position="56"/>
    </location>
</feature>
<gene>
    <name evidence="3" type="ORF">GCM10007315_17180</name>
</gene>
<proteinExistence type="predicted"/>
<protein>
    <recommendedName>
        <fullName evidence="2">TadE-like domain-containing protein</fullName>
    </recommendedName>
</protein>
<keyword evidence="1" id="KW-0472">Membrane</keyword>
<dbReference type="EMBL" id="BMYJ01000004">
    <property type="protein sequence ID" value="GHC54757.1"/>
    <property type="molecule type" value="Genomic_DNA"/>
</dbReference>
<keyword evidence="1" id="KW-1133">Transmembrane helix</keyword>
<keyword evidence="1" id="KW-0812">Transmembrane</keyword>
<comment type="caution">
    <text evidence="3">The sequence shown here is derived from an EMBL/GenBank/DDBJ whole genome shotgun (WGS) entry which is preliminary data.</text>
</comment>
<organism evidence="3 4">
    <name type="scientific">Neogemmobacter tilapiae</name>
    <dbReference type="NCBI Taxonomy" id="875041"/>
    <lineage>
        <taxon>Bacteria</taxon>
        <taxon>Pseudomonadati</taxon>
        <taxon>Pseudomonadota</taxon>
        <taxon>Alphaproteobacteria</taxon>
        <taxon>Rhodobacterales</taxon>
        <taxon>Paracoccaceae</taxon>
        <taxon>Neogemmobacter</taxon>
    </lineage>
</organism>
<reference evidence="3" key="1">
    <citation type="journal article" date="2014" name="Int. J. Syst. Evol. Microbiol.">
        <title>Complete genome sequence of Corynebacterium casei LMG S-19264T (=DSM 44701T), isolated from a smear-ripened cheese.</title>
        <authorList>
            <consortium name="US DOE Joint Genome Institute (JGI-PGF)"/>
            <person name="Walter F."/>
            <person name="Albersmeier A."/>
            <person name="Kalinowski J."/>
            <person name="Ruckert C."/>
        </authorList>
    </citation>
    <scope>NUCLEOTIDE SEQUENCE</scope>
    <source>
        <strain evidence="3">KCTC 23310</strain>
    </source>
</reference>
<dbReference type="Proteomes" id="UP000638981">
    <property type="component" value="Unassembled WGS sequence"/>
</dbReference>
<dbReference type="AlphaFoldDB" id="A0A918WKU5"/>
<dbReference type="InterPro" id="IPR012495">
    <property type="entry name" value="TadE-like_dom"/>
</dbReference>
<keyword evidence="4" id="KW-1185">Reference proteome</keyword>
<accession>A0A918WKU5</accession>
<name>A0A918WKU5_9RHOB</name>
<dbReference type="RefSeq" id="WP_189411217.1">
    <property type="nucleotide sequence ID" value="NZ_BMYJ01000004.1"/>
</dbReference>
<sequence>MIRASKNPVAQFLRDERGTASVEFVLVVPFMLYLFIMAFESGMLMIRNVMLERALDITMREIRVNILPNPTFAEVKAKICERAVVFSSCTSTLVVNMETVDMDTWIMPAGSIPCMNRPVPIKPPEELYKNPTDPNEVVIVRACIQAKIIVANTFGYLGRMLPHDAQGRYWLTSVSAFVNEPS</sequence>
<evidence type="ECO:0000256" key="1">
    <source>
        <dbReference type="SAM" id="Phobius"/>
    </source>
</evidence>
<reference evidence="3" key="2">
    <citation type="submission" date="2020-09" db="EMBL/GenBank/DDBJ databases">
        <authorList>
            <person name="Sun Q."/>
            <person name="Kim S."/>
        </authorList>
    </citation>
    <scope>NUCLEOTIDE SEQUENCE</scope>
    <source>
        <strain evidence="3">KCTC 23310</strain>
    </source>
</reference>
<dbReference type="Pfam" id="PF07811">
    <property type="entry name" value="TadE"/>
    <property type="match status" value="1"/>
</dbReference>
<evidence type="ECO:0000313" key="4">
    <source>
        <dbReference type="Proteomes" id="UP000638981"/>
    </source>
</evidence>
<evidence type="ECO:0000259" key="2">
    <source>
        <dbReference type="Pfam" id="PF07811"/>
    </source>
</evidence>